<evidence type="ECO:0000313" key="3">
    <source>
        <dbReference type="Proteomes" id="UP001146019"/>
    </source>
</evidence>
<sequence length="270" mass="31996">MSQNKITLPAASNSSQSQKFGRRVYRLKQGNQFFWLKLQVKNINYHYEQGFLNEVNCYAQLNTLETPTHEVLCNFSIIDPYHQFQLDEAVIEQAIWMNDTDLLFEPASDQLIRVDVFSKLRLSLEVLENLHNYGFIHGDLKLQHFRYQQQRSYLIDFEQAYSIDQDLYRLNPITTATPRYMAPELFHAQQKTFQSDIYALGIIWLEWLTHQRLSAKSYQDWAVLHCQQLNVHLPEAFKDLENILKLMLSKKIEQRCSNIYQIKQVLSQIV</sequence>
<accession>A0A9X3DVC8</accession>
<dbReference type="SUPFAM" id="SSF56112">
    <property type="entry name" value="Protein kinase-like (PK-like)"/>
    <property type="match status" value="1"/>
</dbReference>
<dbReference type="Gene3D" id="1.10.510.10">
    <property type="entry name" value="Transferase(Phosphotransferase) domain 1"/>
    <property type="match status" value="1"/>
</dbReference>
<dbReference type="InterPro" id="IPR000719">
    <property type="entry name" value="Prot_kinase_dom"/>
</dbReference>
<dbReference type="SMART" id="SM00220">
    <property type="entry name" value="S_TKc"/>
    <property type="match status" value="1"/>
</dbReference>
<dbReference type="InterPro" id="IPR011009">
    <property type="entry name" value="Kinase-like_dom_sf"/>
</dbReference>
<dbReference type="Pfam" id="PF00069">
    <property type="entry name" value="Pkinase"/>
    <property type="match status" value="1"/>
</dbReference>
<gene>
    <name evidence="2" type="ORF">OSH00_15770</name>
</gene>
<dbReference type="PANTHER" id="PTHR44167:SF18">
    <property type="entry name" value="PROTEIN KINASE DOMAIN-CONTAINING PROTEIN"/>
    <property type="match status" value="1"/>
</dbReference>
<evidence type="ECO:0000259" key="1">
    <source>
        <dbReference type="PROSITE" id="PS50011"/>
    </source>
</evidence>
<keyword evidence="2" id="KW-0808">Transferase</keyword>
<comment type="caution">
    <text evidence="2">The sequence shown here is derived from an EMBL/GenBank/DDBJ whole genome shotgun (WGS) entry which is preliminary data.</text>
</comment>
<keyword evidence="2" id="KW-0418">Kinase</keyword>
<dbReference type="PROSITE" id="PS50011">
    <property type="entry name" value="PROTEIN_KINASE_DOM"/>
    <property type="match status" value="1"/>
</dbReference>
<dbReference type="GO" id="GO:0004674">
    <property type="term" value="F:protein serine/threonine kinase activity"/>
    <property type="evidence" value="ECO:0007669"/>
    <property type="project" value="TreeGrafter"/>
</dbReference>
<dbReference type="Proteomes" id="UP001146019">
    <property type="component" value="Unassembled WGS sequence"/>
</dbReference>
<dbReference type="RefSeq" id="WP_266131230.1">
    <property type="nucleotide sequence ID" value="NZ_JAPKMY010000009.1"/>
</dbReference>
<proteinExistence type="predicted"/>
<dbReference type="GO" id="GO:0005737">
    <property type="term" value="C:cytoplasm"/>
    <property type="evidence" value="ECO:0007669"/>
    <property type="project" value="TreeGrafter"/>
</dbReference>
<dbReference type="AlphaFoldDB" id="A0A9X3DVC8"/>
<keyword evidence="3" id="KW-1185">Reference proteome</keyword>
<reference evidence="2" key="1">
    <citation type="submission" date="2022-11" db="EMBL/GenBank/DDBJ databases">
        <title>Biodiversity and phylogenetic relationships of bacteria.</title>
        <authorList>
            <person name="Machado R.A.R."/>
            <person name="Bhat A."/>
            <person name="Loulou A."/>
            <person name="Kallel S."/>
        </authorList>
    </citation>
    <scope>NUCLEOTIDE SEQUENCE</scope>
    <source>
        <strain evidence="2">A-IN1</strain>
    </source>
</reference>
<dbReference type="EMBL" id="JAPKMY010000009">
    <property type="protein sequence ID" value="MCX5469185.1"/>
    <property type="molecule type" value="Genomic_DNA"/>
</dbReference>
<feature type="domain" description="Protein kinase" evidence="1">
    <location>
        <begin position="1"/>
        <end position="270"/>
    </location>
</feature>
<evidence type="ECO:0000313" key="2">
    <source>
        <dbReference type="EMBL" id="MCX5469185.1"/>
    </source>
</evidence>
<name>A0A9X3DVC8_9GAMM</name>
<organism evidence="2 3">
    <name type="scientific">Acinetobacter nematophilus</name>
    <dbReference type="NCBI Taxonomy" id="2994642"/>
    <lineage>
        <taxon>Bacteria</taxon>
        <taxon>Pseudomonadati</taxon>
        <taxon>Pseudomonadota</taxon>
        <taxon>Gammaproteobacteria</taxon>
        <taxon>Moraxellales</taxon>
        <taxon>Moraxellaceae</taxon>
        <taxon>Acinetobacter</taxon>
    </lineage>
</organism>
<protein>
    <submittedName>
        <fullName evidence="2">Protein kinase</fullName>
    </submittedName>
</protein>
<dbReference type="PANTHER" id="PTHR44167">
    <property type="entry name" value="OVARIAN-SPECIFIC SERINE/THREONINE-PROTEIN KINASE LOK-RELATED"/>
    <property type="match status" value="1"/>
</dbReference>
<dbReference type="GO" id="GO:0005524">
    <property type="term" value="F:ATP binding"/>
    <property type="evidence" value="ECO:0007669"/>
    <property type="project" value="InterPro"/>
</dbReference>